<organism evidence="3 5">
    <name type="scientific">Owenia fusiformis</name>
    <name type="common">Polychaete worm</name>
    <dbReference type="NCBI Taxonomy" id="6347"/>
    <lineage>
        <taxon>Eukaryota</taxon>
        <taxon>Metazoa</taxon>
        <taxon>Spiralia</taxon>
        <taxon>Lophotrochozoa</taxon>
        <taxon>Annelida</taxon>
        <taxon>Polychaeta</taxon>
        <taxon>Sedentaria</taxon>
        <taxon>Canalipalpata</taxon>
        <taxon>Sabellida</taxon>
        <taxon>Oweniida</taxon>
        <taxon>Oweniidae</taxon>
        <taxon>Owenia</taxon>
    </lineage>
</organism>
<dbReference type="PANTHER" id="PTHR20935:SF0">
    <property type="entry name" value="SERINE_THREONINE-PROTEIN PHOSPHATASE PGAM5, MITOCHONDRIAL"/>
    <property type="match status" value="1"/>
</dbReference>
<dbReference type="OrthoDB" id="2118094at2759"/>
<accession>A0A8S4Q444</accession>
<gene>
    <name evidence="3" type="ORF">OFUS_LOCUS25096</name>
    <name evidence="4" type="ORF">OFUS_LOCUS25101</name>
</gene>
<comment type="similarity">
    <text evidence="1">Belongs to the phosphoglycerate mutase family. BPG-dependent PGAM subfamily.</text>
</comment>
<keyword evidence="2" id="KW-1133">Transmembrane helix</keyword>
<keyword evidence="5" id="KW-1185">Reference proteome</keyword>
<proteinExistence type="inferred from homology"/>
<dbReference type="Gene3D" id="3.40.50.1240">
    <property type="entry name" value="Phosphoglycerate mutase-like"/>
    <property type="match status" value="1"/>
</dbReference>
<dbReference type="Proteomes" id="UP000749559">
    <property type="component" value="Unassembled WGS sequence"/>
</dbReference>
<dbReference type="GO" id="GO:0005739">
    <property type="term" value="C:mitochondrion"/>
    <property type="evidence" value="ECO:0007669"/>
    <property type="project" value="TreeGrafter"/>
</dbReference>
<dbReference type="EMBL" id="CAIIXF020000012">
    <property type="protein sequence ID" value="CAH1801294.1"/>
    <property type="molecule type" value="Genomic_DNA"/>
</dbReference>
<evidence type="ECO:0000256" key="2">
    <source>
        <dbReference type="SAM" id="Phobius"/>
    </source>
</evidence>
<dbReference type="InterPro" id="IPR029033">
    <property type="entry name" value="His_PPase_superfam"/>
</dbReference>
<evidence type="ECO:0000256" key="1">
    <source>
        <dbReference type="ARBA" id="ARBA00006717"/>
    </source>
</evidence>
<dbReference type="AlphaFoldDB" id="A0A8S4Q444"/>
<evidence type="ECO:0000313" key="4">
    <source>
        <dbReference type="EMBL" id="CAH1801294.1"/>
    </source>
</evidence>
<dbReference type="InterPro" id="IPR051021">
    <property type="entry name" value="Mito_Ser/Thr_phosphatase"/>
</dbReference>
<keyword evidence="2" id="KW-0472">Membrane</keyword>
<dbReference type="GO" id="GO:0004722">
    <property type="term" value="F:protein serine/threonine phosphatase activity"/>
    <property type="evidence" value="ECO:0007669"/>
    <property type="project" value="TreeGrafter"/>
</dbReference>
<evidence type="ECO:0000313" key="3">
    <source>
        <dbReference type="EMBL" id="CAH1801290.1"/>
    </source>
</evidence>
<dbReference type="EMBL" id="CAIIXF020000012">
    <property type="protein sequence ID" value="CAH1801290.1"/>
    <property type="molecule type" value="Genomic_DNA"/>
</dbReference>
<name>A0A8S4Q444_OWEFU</name>
<keyword evidence="2" id="KW-0812">Transmembrane</keyword>
<reference evidence="3" key="1">
    <citation type="submission" date="2022-03" db="EMBL/GenBank/DDBJ databases">
        <authorList>
            <person name="Martin C."/>
        </authorList>
    </citation>
    <scope>NUCLEOTIDE SEQUENCE</scope>
</reference>
<dbReference type="SUPFAM" id="SSF53254">
    <property type="entry name" value="Phosphoglycerate mutase-like"/>
    <property type="match status" value="1"/>
</dbReference>
<dbReference type="PANTHER" id="PTHR20935">
    <property type="entry name" value="PHOSPHOGLYCERATE MUTASE-RELATED"/>
    <property type="match status" value="1"/>
</dbReference>
<sequence>MDVLNKRSNRKFIIAGVVCCLVTLTLLTLMTRLGGTCQIHHSPVPPYLDKTAQIKHPRKMDENKIEVDELLQKIRVISDKIRQLEHKIEPSDQELDASNTTNWNNNWDKMENINRTVLYKTHITLVVGGESKGGQITPKGLRQMSQTAVAIRDIYQQRTVRIIHAEDHSSKRSAIEISRVTHGVISQDSLLDGGYPGTPDPVVNETALPLMDIRGYVEFRDSARLEAGFRRFIHHGEKMEYGTVLVAPEVVVKYFILRSLQLPVSMWQRLSLETGSISTIRVEVHHGVLVSAIGSIGHLTKE</sequence>
<evidence type="ECO:0000313" key="5">
    <source>
        <dbReference type="Proteomes" id="UP000749559"/>
    </source>
</evidence>
<comment type="caution">
    <text evidence="3">The sequence shown here is derived from an EMBL/GenBank/DDBJ whole genome shotgun (WGS) entry which is preliminary data.</text>
</comment>
<dbReference type="GO" id="GO:0090141">
    <property type="term" value="P:positive regulation of mitochondrial fission"/>
    <property type="evidence" value="ECO:0007669"/>
    <property type="project" value="TreeGrafter"/>
</dbReference>
<feature type="transmembrane region" description="Helical" evidence="2">
    <location>
        <begin position="12"/>
        <end position="30"/>
    </location>
</feature>
<protein>
    <submittedName>
        <fullName evidence="3">Uncharacterized protein</fullName>
    </submittedName>
</protein>